<evidence type="ECO:0000256" key="1">
    <source>
        <dbReference type="SAM" id="Phobius"/>
    </source>
</evidence>
<dbReference type="InterPro" id="IPR015946">
    <property type="entry name" value="KH_dom-like_a/b"/>
</dbReference>
<feature type="transmembrane region" description="Helical" evidence="1">
    <location>
        <begin position="12"/>
        <end position="30"/>
    </location>
</feature>
<dbReference type="InterPro" id="IPR023799">
    <property type="entry name" value="RbfA_dom_sf"/>
</dbReference>
<name>A0A915Q611_9BILA</name>
<keyword evidence="1" id="KW-1133">Transmembrane helix</keyword>
<dbReference type="PANTHER" id="PTHR14725:SF0">
    <property type="entry name" value="RIBOSOME-BINDING FACTOR A, MITOCHONDRIAL-RELATED"/>
    <property type="match status" value="1"/>
</dbReference>
<evidence type="ECO:0000313" key="3">
    <source>
        <dbReference type="WBParaSite" id="sdigi.contig667.g9432.t1"/>
    </source>
</evidence>
<dbReference type="Proteomes" id="UP000887581">
    <property type="component" value="Unplaced"/>
</dbReference>
<dbReference type="InterPro" id="IPR039212">
    <property type="entry name" value="RBFA_mitochondrial"/>
</dbReference>
<keyword evidence="1" id="KW-0812">Transmembrane</keyword>
<dbReference type="SUPFAM" id="SSF89919">
    <property type="entry name" value="Ribosome-binding factor A, RbfA"/>
    <property type="match status" value="1"/>
</dbReference>
<dbReference type="AlphaFoldDB" id="A0A915Q611"/>
<dbReference type="PANTHER" id="PTHR14725">
    <property type="entry name" value="RIBOSOME-BINDING FACTOR A, MITOCHONDRIAL-RELATED"/>
    <property type="match status" value="1"/>
</dbReference>
<dbReference type="Gene3D" id="3.30.300.20">
    <property type="match status" value="1"/>
</dbReference>
<evidence type="ECO:0000313" key="2">
    <source>
        <dbReference type="Proteomes" id="UP000887581"/>
    </source>
</evidence>
<keyword evidence="2" id="KW-1185">Reference proteome</keyword>
<proteinExistence type="predicted"/>
<dbReference type="WBParaSite" id="sdigi.contig667.g9432.t1">
    <property type="protein sequence ID" value="sdigi.contig667.g9432.t1"/>
    <property type="gene ID" value="sdigi.contig667.g9432"/>
</dbReference>
<sequence length="264" mass="30437">MRRTKTSNNRGCNDWLLLINLINIGIMQAFPRLFMQCKAFISTPIRHITKSVTAYSAVNTYNRRTGRGYANDMRHRDLPRLILAKKRGFTRTIARLVGVDSGLEKIMLMLDVGKKPKQRKLNDAKRNRLGRMFLEYIFQILCEHDRFCDLEGLELYRIDVGPTFKVMDVYWLARGDESDEIAEEVLKKSEDFVRKKLSELLGNHSVPRITFVPERKHLLEKEMNILFEKADYGVQYRALSHTGAILGSMADTGSSFSSGQRDAK</sequence>
<reference evidence="3" key="1">
    <citation type="submission" date="2022-11" db="UniProtKB">
        <authorList>
            <consortium name="WormBaseParasite"/>
        </authorList>
    </citation>
    <scope>IDENTIFICATION</scope>
</reference>
<accession>A0A915Q611</accession>
<organism evidence="2 3">
    <name type="scientific">Setaria digitata</name>
    <dbReference type="NCBI Taxonomy" id="48799"/>
    <lineage>
        <taxon>Eukaryota</taxon>
        <taxon>Metazoa</taxon>
        <taxon>Ecdysozoa</taxon>
        <taxon>Nematoda</taxon>
        <taxon>Chromadorea</taxon>
        <taxon>Rhabditida</taxon>
        <taxon>Spirurina</taxon>
        <taxon>Spiruromorpha</taxon>
        <taxon>Filarioidea</taxon>
        <taxon>Setariidae</taxon>
        <taxon>Setaria</taxon>
    </lineage>
</organism>
<keyword evidence="1" id="KW-0472">Membrane</keyword>
<protein>
    <submittedName>
        <fullName evidence="3">Ribosome-binding factor A</fullName>
    </submittedName>
</protein>